<feature type="binding site" evidence="10">
    <location>
        <begin position="149"/>
        <end position="152"/>
    </location>
    <ligand>
        <name>substrate</name>
    </ligand>
</feature>
<comment type="catalytic activity">
    <reaction evidence="10">
        <text>ITP + H2O = IMP + diphosphate + H(+)</text>
        <dbReference type="Rhea" id="RHEA:29399"/>
        <dbReference type="ChEBI" id="CHEBI:15377"/>
        <dbReference type="ChEBI" id="CHEBI:15378"/>
        <dbReference type="ChEBI" id="CHEBI:33019"/>
        <dbReference type="ChEBI" id="CHEBI:58053"/>
        <dbReference type="ChEBI" id="CHEBI:61402"/>
        <dbReference type="EC" id="3.6.1.66"/>
    </reaction>
</comment>
<name>A0A9D1RG27_9BACT</name>
<keyword evidence="7 10" id="KW-0546">Nucleotide metabolism</keyword>
<dbReference type="AlphaFoldDB" id="A0A9D1RG27"/>
<evidence type="ECO:0000256" key="7">
    <source>
        <dbReference type="ARBA" id="ARBA00023080"/>
    </source>
</evidence>
<evidence type="ECO:0000256" key="11">
    <source>
        <dbReference type="RuleBase" id="RU003781"/>
    </source>
</evidence>
<evidence type="ECO:0000313" key="13">
    <source>
        <dbReference type="Proteomes" id="UP000824267"/>
    </source>
</evidence>
<comment type="subunit">
    <text evidence="2 10">Homodimer.</text>
</comment>
<dbReference type="GO" id="GO:0000166">
    <property type="term" value="F:nucleotide binding"/>
    <property type="evidence" value="ECO:0007669"/>
    <property type="project" value="UniProtKB-KW"/>
</dbReference>
<dbReference type="EMBL" id="DXGG01000014">
    <property type="protein sequence ID" value="HIW86725.1"/>
    <property type="molecule type" value="Genomic_DNA"/>
</dbReference>
<feature type="binding site" evidence="10">
    <location>
        <position position="172"/>
    </location>
    <ligand>
        <name>substrate</name>
    </ligand>
</feature>
<protein>
    <recommendedName>
        <fullName evidence="10">dITP/XTP pyrophosphatase</fullName>
        <ecNumber evidence="10">3.6.1.66</ecNumber>
    </recommendedName>
    <alternativeName>
        <fullName evidence="10">Non-canonical purine NTP pyrophosphatase</fullName>
    </alternativeName>
    <alternativeName>
        <fullName evidence="10">Non-standard purine NTP pyrophosphatase</fullName>
    </alternativeName>
    <alternativeName>
        <fullName evidence="10">Nucleoside-triphosphate diphosphatase</fullName>
    </alternativeName>
    <alternativeName>
        <fullName evidence="10">Nucleoside-triphosphate pyrophosphatase</fullName>
        <shortName evidence="10">NTPase</shortName>
    </alternativeName>
</protein>
<dbReference type="InterPro" id="IPR029001">
    <property type="entry name" value="ITPase-like_fam"/>
</dbReference>
<feature type="binding site" evidence="10">
    <location>
        <begin position="8"/>
        <end position="13"/>
    </location>
    <ligand>
        <name>substrate</name>
    </ligand>
</feature>
<evidence type="ECO:0000256" key="10">
    <source>
        <dbReference type="HAMAP-Rule" id="MF_01405"/>
    </source>
</evidence>
<dbReference type="FunFam" id="3.90.950.10:FF:000001">
    <property type="entry name" value="dITP/XTP pyrophosphatase"/>
    <property type="match status" value="1"/>
</dbReference>
<dbReference type="GO" id="GO:0009117">
    <property type="term" value="P:nucleotide metabolic process"/>
    <property type="evidence" value="ECO:0007669"/>
    <property type="project" value="UniProtKB-KW"/>
</dbReference>
<comment type="function">
    <text evidence="10">Pyrophosphatase that catalyzes the hydrolysis of nucleoside triphosphates to their monophosphate derivatives, with a high preference for the non-canonical purine nucleotides XTP (xanthosine triphosphate), dITP (deoxyinosine triphosphate) and ITP. Seems to function as a house-cleaning enzyme that removes non-canonical purine nucleotides from the nucleotide pool, thus preventing their incorporation into DNA/RNA and avoiding chromosomal lesions.</text>
</comment>
<dbReference type="GO" id="GO:0035870">
    <property type="term" value="F:dITP diphosphatase activity"/>
    <property type="evidence" value="ECO:0007669"/>
    <property type="project" value="UniProtKB-UniRule"/>
</dbReference>
<comment type="similarity">
    <text evidence="1 10 11">Belongs to the HAM1 NTPase family.</text>
</comment>
<dbReference type="HAMAP" id="MF_01405">
    <property type="entry name" value="Non_canon_purine_NTPase"/>
    <property type="match status" value="1"/>
</dbReference>
<organism evidence="12 13">
    <name type="scientific">Candidatus Onthomorpha intestinigallinarum</name>
    <dbReference type="NCBI Taxonomy" id="2840880"/>
    <lineage>
        <taxon>Bacteria</taxon>
        <taxon>Pseudomonadati</taxon>
        <taxon>Bacteroidota</taxon>
        <taxon>Bacteroidia</taxon>
        <taxon>Bacteroidales</taxon>
        <taxon>Candidatus Onthomorpha</taxon>
    </lineage>
</organism>
<proteinExistence type="inferred from homology"/>
<dbReference type="PANTHER" id="PTHR11067">
    <property type="entry name" value="INOSINE TRIPHOSPHATE PYROPHOSPHATASE/HAM1 PROTEIN"/>
    <property type="match status" value="1"/>
</dbReference>
<comment type="catalytic activity">
    <reaction evidence="8 10">
        <text>dITP + H2O = dIMP + diphosphate + H(+)</text>
        <dbReference type="Rhea" id="RHEA:28342"/>
        <dbReference type="ChEBI" id="CHEBI:15377"/>
        <dbReference type="ChEBI" id="CHEBI:15378"/>
        <dbReference type="ChEBI" id="CHEBI:33019"/>
        <dbReference type="ChEBI" id="CHEBI:61194"/>
        <dbReference type="ChEBI" id="CHEBI:61382"/>
        <dbReference type="EC" id="3.6.1.66"/>
    </reaction>
</comment>
<dbReference type="GO" id="GO:0046872">
    <property type="term" value="F:metal ion binding"/>
    <property type="evidence" value="ECO:0007669"/>
    <property type="project" value="UniProtKB-KW"/>
</dbReference>
<evidence type="ECO:0000256" key="1">
    <source>
        <dbReference type="ARBA" id="ARBA00008023"/>
    </source>
</evidence>
<dbReference type="InterPro" id="IPR002637">
    <property type="entry name" value="RdgB/HAM1"/>
</dbReference>
<comment type="catalytic activity">
    <reaction evidence="9 10">
        <text>XTP + H2O = XMP + diphosphate + H(+)</text>
        <dbReference type="Rhea" id="RHEA:28610"/>
        <dbReference type="ChEBI" id="CHEBI:15377"/>
        <dbReference type="ChEBI" id="CHEBI:15378"/>
        <dbReference type="ChEBI" id="CHEBI:33019"/>
        <dbReference type="ChEBI" id="CHEBI:57464"/>
        <dbReference type="ChEBI" id="CHEBI:61314"/>
        <dbReference type="EC" id="3.6.1.66"/>
    </reaction>
</comment>
<reference evidence="12" key="2">
    <citation type="submission" date="2021-04" db="EMBL/GenBank/DDBJ databases">
        <authorList>
            <person name="Gilroy R."/>
        </authorList>
    </citation>
    <scope>NUCLEOTIDE SEQUENCE</scope>
    <source>
        <strain evidence="12">Gambia16-930</strain>
    </source>
</reference>
<comment type="cofactor">
    <cofactor evidence="10">
        <name>Mg(2+)</name>
        <dbReference type="ChEBI" id="CHEBI:18420"/>
    </cofactor>
    <text evidence="10">Binds 1 Mg(2+) ion per subunit.</text>
</comment>
<dbReference type="GO" id="GO:0005829">
    <property type="term" value="C:cytosol"/>
    <property type="evidence" value="ECO:0007669"/>
    <property type="project" value="TreeGrafter"/>
</dbReference>
<keyword evidence="3 10" id="KW-0479">Metal-binding</keyword>
<dbReference type="GO" id="GO:0009146">
    <property type="term" value="P:purine nucleoside triphosphate catabolic process"/>
    <property type="evidence" value="ECO:0007669"/>
    <property type="project" value="UniProtKB-UniRule"/>
</dbReference>
<keyword evidence="6 10" id="KW-0460">Magnesium</keyword>
<sequence length="192" mass="21328">MKEIIIATHNSHKVEEISPLLEPAFKVVSLGDLGFDSDIPETGLTLKENARQKARCIWDKYGKDCFADDTGLMVEALDGAPGVYSARFAGEGCSFEDNINLLLEKMKGKSNRKACFATVICLVQDGEEMFFEGRCEGTILEQRRGGEGFGYDPVFLPEGSKESFAQMSMEDKNRISHRGIATSKLVEYLLNR</sequence>
<keyword evidence="5 10" id="KW-0378">Hydrolase</keyword>
<dbReference type="GO" id="GO:0036220">
    <property type="term" value="F:ITP diphosphatase activity"/>
    <property type="evidence" value="ECO:0007669"/>
    <property type="project" value="UniProtKB-UniRule"/>
</dbReference>
<feature type="binding site" evidence="10">
    <location>
        <position position="70"/>
    </location>
    <ligand>
        <name>substrate</name>
    </ligand>
</feature>
<dbReference type="EC" id="3.6.1.66" evidence="10"/>
<evidence type="ECO:0000256" key="9">
    <source>
        <dbReference type="ARBA" id="ARBA00052017"/>
    </source>
</evidence>
<dbReference type="Gene3D" id="3.90.950.10">
    <property type="match status" value="1"/>
</dbReference>
<evidence type="ECO:0000256" key="2">
    <source>
        <dbReference type="ARBA" id="ARBA00011738"/>
    </source>
</evidence>
<evidence type="ECO:0000256" key="8">
    <source>
        <dbReference type="ARBA" id="ARBA00051875"/>
    </source>
</evidence>
<dbReference type="PANTHER" id="PTHR11067:SF9">
    <property type="entry name" value="INOSINE TRIPHOSPHATE PYROPHOSPHATASE"/>
    <property type="match status" value="1"/>
</dbReference>
<comment type="caution">
    <text evidence="12">The sequence shown here is derived from an EMBL/GenBank/DDBJ whole genome shotgun (WGS) entry which is preliminary data.</text>
</comment>
<feature type="active site" description="Proton acceptor" evidence="10">
    <location>
        <position position="69"/>
    </location>
</feature>
<dbReference type="CDD" id="cd00515">
    <property type="entry name" value="HAM1"/>
    <property type="match status" value="1"/>
</dbReference>
<feature type="binding site" evidence="10">
    <location>
        <begin position="177"/>
        <end position="178"/>
    </location>
    <ligand>
        <name>substrate</name>
    </ligand>
</feature>
<dbReference type="Proteomes" id="UP000824267">
    <property type="component" value="Unassembled WGS sequence"/>
</dbReference>
<dbReference type="GO" id="GO:0017111">
    <property type="term" value="F:ribonucleoside triphosphate phosphatase activity"/>
    <property type="evidence" value="ECO:0007669"/>
    <property type="project" value="InterPro"/>
</dbReference>
<evidence type="ECO:0000256" key="4">
    <source>
        <dbReference type="ARBA" id="ARBA00022741"/>
    </source>
</evidence>
<evidence type="ECO:0000256" key="3">
    <source>
        <dbReference type="ARBA" id="ARBA00022723"/>
    </source>
</evidence>
<feature type="binding site" evidence="10">
    <location>
        <position position="69"/>
    </location>
    <ligand>
        <name>Mg(2+)</name>
        <dbReference type="ChEBI" id="CHEBI:18420"/>
    </ligand>
</feature>
<dbReference type="Pfam" id="PF01725">
    <property type="entry name" value="Ham1p_like"/>
    <property type="match status" value="1"/>
</dbReference>
<accession>A0A9D1RG27</accession>
<gene>
    <name evidence="12" type="primary">rdgB</name>
    <name evidence="12" type="ORF">IAC47_00400</name>
</gene>
<comment type="caution">
    <text evidence="10">Lacks conserved residue(s) required for the propagation of feature annotation.</text>
</comment>
<dbReference type="GO" id="GO:0036222">
    <property type="term" value="F:XTP diphosphatase activity"/>
    <property type="evidence" value="ECO:0007669"/>
    <property type="project" value="UniProtKB-UniRule"/>
</dbReference>
<dbReference type="InterPro" id="IPR020922">
    <property type="entry name" value="dITP/XTP_pyrophosphatase"/>
</dbReference>
<evidence type="ECO:0000256" key="6">
    <source>
        <dbReference type="ARBA" id="ARBA00022842"/>
    </source>
</evidence>
<keyword evidence="4 10" id="KW-0547">Nucleotide-binding</keyword>
<reference evidence="12" key="1">
    <citation type="journal article" date="2021" name="PeerJ">
        <title>Extensive microbial diversity within the chicken gut microbiome revealed by metagenomics and culture.</title>
        <authorList>
            <person name="Gilroy R."/>
            <person name="Ravi A."/>
            <person name="Getino M."/>
            <person name="Pursley I."/>
            <person name="Horton D.L."/>
            <person name="Alikhan N.F."/>
            <person name="Baker D."/>
            <person name="Gharbi K."/>
            <person name="Hall N."/>
            <person name="Watson M."/>
            <person name="Adriaenssens E.M."/>
            <person name="Foster-Nyarko E."/>
            <person name="Jarju S."/>
            <person name="Secka A."/>
            <person name="Antonio M."/>
            <person name="Oren A."/>
            <person name="Chaudhuri R.R."/>
            <person name="La Ragione R."/>
            <person name="Hildebrand F."/>
            <person name="Pallen M.J."/>
        </authorList>
    </citation>
    <scope>NUCLEOTIDE SEQUENCE</scope>
    <source>
        <strain evidence="12">Gambia16-930</strain>
    </source>
</reference>
<dbReference type="NCBIfam" id="TIGR00042">
    <property type="entry name" value="RdgB/HAM1 family non-canonical purine NTP pyrophosphatase"/>
    <property type="match status" value="1"/>
</dbReference>
<evidence type="ECO:0000256" key="5">
    <source>
        <dbReference type="ARBA" id="ARBA00022801"/>
    </source>
</evidence>
<evidence type="ECO:0000313" key="12">
    <source>
        <dbReference type="EMBL" id="HIW86725.1"/>
    </source>
</evidence>
<dbReference type="SUPFAM" id="SSF52972">
    <property type="entry name" value="ITPase-like"/>
    <property type="match status" value="1"/>
</dbReference>